<comment type="caution">
    <text evidence="12">The sequence shown here is derived from an EMBL/GenBank/DDBJ whole genome shotgun (WGS) entry which is preliminary data.</text>
</comment>
<evidence type="ECO:0000259" key="11">
    <source>
        <dbReference type="PROSITE" id="PS51987"/>
    </source>
</evidence>
<feature type="binding site" evidence="5">
    <location>
        <position position="341"/>
    </location>
    <ligand>
        <name>L-glutamate</name>
        <dbReference type="ChEBI" id="CHEBI:29985"/>
    </ligand>
</feature>
<dbReference type="Pfam" id="PF00120">
    <property type="entry name" value="Gln-synt_C"/>
    <property type="match status" value="1"/>
</dbReference>
<feature type="binding site" evidence="5">
    <location>
        <position position="329"/>
    </location>
    <ligand>
        <name>L-glutamate</name>
        <dbReference type="ChEBI" id="CHEBI:29985"/>
    </ligand>
</feature>
<dbReference type="GO" id="GO:0016020">
    <property type="term" value="C:membrane"/>
    <property type="evidence" value="ECO:0007669"/>
    <property type="project" value="TreeGrafter"/>
</dbReference>
<dbReference type="InterPro" id="IPR004809">
    <property type="entry name" value="Gln_synth_I"/>
</dbReference>
<dbReference type="GO" id="GO:0019740">
    <property type="term" value="P:nitrogen utilization"/>
    <property type="evidence" value="ECO:0007669"/>
    <property type="project" value="TreeGrafter"/>
</dbReference>
<dbReference type="Pfam" id="PF03951">
    <property type="entry name" value="Gln-synt_N"/>
    <property type="match status" value="1"/>
</dbReference>
<accession>A0A937XB09</accession>
<name>A0A937XB09_UNCEI</name>
<dbReference type="InterPro" id="IPR008146">
    <property type="entry name" value="Gln_synth_cat_dom"/>
</dbReference>
<proteinExistence type="inferred from homology"/>
<feature type="domain" description="GS catalytic" evidence="11">
    <location>
        <begin position="106"/>
        <end position="476"/>
    </location>
</feature>
<dbReference type="SMART" id="SM01230">
    <property type="entry name" value="Gln-synt_C"/>
    <property type="match status" value="1"/>
</dbReference>
<dbReference type="EC" id="6.3.1.2" evidence="12"/>
<keyword evidence="7" id="KW-0460">Magnesium</keyword>
<evidence type="ECO:0000256" key="6">
    <source>
        <dbReference type="PIRSR" id="PIRSR604809-2"/>
    </source>
</evidence>
<feature type="binding site" evidence="7">
    <location>
        <position position="270"/>
    </location>
    <ligand>
        <name>Mg(2+)</name>
        <dbReference type="ChEBI" id="CHEBI:18420"/>
        <label>1</label>
    </ligand>
</feature>
<protein>
    <submittedName>
        <fullName evidence="12">Type I glutamate--ammonia ligase</fullName>
        <ecNumber evidence="12">6.3.1.2</ecNumber>
    </submittedName>
</protein>
<keyword evidence="4 6" id="KW-0067">ATP-binding</keyword>
<keyword evidence="2 12" id="KW-0436">Ligase</keyword>
<dbReference type="PANTHER" id="PTHR43407">
    <property type="entry name" value="GLUTAMINE SYNTHETASE"/>
    <property type="match status" value="1"/>
</dbReference>
<evidence type="ECO:0000256" key="5">
    <source>
        <dbReference type="PIRSR" id="PIRSR604809-1"/>
    </source>
</evidence>
<comment type="cofactor">
    <cofactor evidence="7">
        <name>Mg(2+)</name>
        <dbReference type="ChEBI" id="CHEBI:18420"/>
    </cofactor>
    <text evidence="7">Binds 2 Mg(2+) ions per subunit.</text>
</comment>
<evidence type="ECO:0000256" key="7">
    <source>
        <dbReference type="PIRSR" id="PIRSR604809-3"/>
    </source>
</evidence>
<dbReference type="InterPro" id="IPR014746">
    <property type="entry name" value="Gln_synth/guanido_kin_cat_dom"/>
</dbReference>
<dbReference type="InterPro" id="IPR008147">
    <property type="entry name" value="Gln_synt_N"/>
</dbReference>
<gene>
    <name evidence="12" type="primary">glnA</name>
    <name evidence="12" type="ORF">FJY75_04435</name>
</gene>
<dbReference type="GO" id="GO:0005737">
    <property type="term" value="C:cytoplasm"/>
    <property type="evidence" value="ECO:0007669"/>
    <property type="project" value="TreeGrafter"/>
</dbReference>
<feature type="binding site" evidence="5">
    <location>
        <position position="362"/>
    </location>
    <ligand>
        <name>L-glutamate</name>
        <dbReference type="ChEBI" id="CHEBI:29985"/>
    </ligand>
</feature>
<dbReference type="InterPro" id="IPR036651">
    <property type="entry name" value="Gln_synt_N_sf"/>
</dbReference>
<dbReference type="PROSITE" id="PS51987">
    <property type="entry name" value="GS_CATALYTIC"/>
    <property type="match status" value="1"/>
</dbReference>
<feature type="binding site" evidence="7">
    <location>
        <position position="133"/>
    </location>
    <ligand>
        <name>Mg(2+)</name>
        <dbReference type="ChEBI" id="CHEBI:18420"/>
        <label>1</label>
    </ligand>
</feature>
<feature type="binding site" evidence="7">
    <location>
        <position position="131"/>
    </location>
    <ligand>
        <name>Mg(2+)</name>
        <dbReference type="ChEBI" id="CHEBI:18420"/>
        <label>1</label>
    </ligand>
</feature>
<dbReference type="Proteomes" id="UP000748308">
    <property type="component" value="Unassembled WGS sequence"/>
</dbReference>
<dbReference type="NCBIfam" id="TIGR00653">
    <property type="entry name" value="GlnA"/>
    <property type="match status" value="1"/>
</dbReference>
<dbReference type="SUPFAM" id="SSF54368">
    <property type="entry name" value="Glutamine synthetase, N-terminal domain"/>
    <property type="match status" value="1"/>
</dbReference>
<dbReference type="AlphaFoldDB" id="A0A937XB09"/>
<evidence type="ECO:0000256" key="4">
    <source>
        <dbReference type="ARBA" id="ARBA00022840"/>
    </source>
</evidence>
<evidence type="ECO:0000259" key="10">
    <source>
        <dbReference type="PROSITE" id="PS51986"/>
    </source>
</evidence>
<dbReference type="PROSITE" id="PS51986">
    <property type="entry name" value="GS_BETA_GRASP"/>
    <property type="match status" value="1"/>
</dbReference>
<keyword evidence="7" id="KW-0479">Metal-binding</keyword>
<evidence type="ECO:0000256" key="3">
    <source>
        <dbReference type="ARBA" id="ARBA00022741"/>
    </source>
</evidence>
<feature type="domain" description="GS beta-grasp" evidence="10">
    <location>
        <begin position="14"/>
        <end position="98"/>
    </location>
</feature>
<reference evidence="12" key="1">
    <citation type="submission" date="2019-03" db="EMBL/GenBank/DDBJ databases">
        <title>Lake Tanganyika Metagenome-Assembled Genomes (MAGs).</title>
        <authorList>
            <person name="Tran P."/>
        </authorList>
    </citation>
    <scope>NUCLEOTIDE SEQUENCE</scope>
    <source>
        <strain evidence="12">M_DeepCast_400m_m2_100</strain>
    </source>
</reference>
<evidence type="ECO:0000313" key="12">
    <source>
        <dbReference type="EMBL" id="MBM3317082.1"/>
    </source>
</evidence>
<evidence type="ECO:0000256" key="2">
    <source>
        <dbReference type="ARBA" id="ARBA00022598"/>
    </source>
</evidence>
<dbReference type="GO" id="GO:0006542">
    <property type="term" value="P:glutamine biosynthetic process"/>
    <property type="evidence" value="ECO:0007669"/>
    <property type="project" value="InterPro"/>
</dbReference>
<dbReference type="GO" id="GO:0046872">
    <property type="term" value="F:metal ion binding"/>
    <property type="evidence" value="ECO:0007669"/>
    <property type="project" value="UniProtKB-KW"/>
</dbReference>
<dbReference type="Gene3D" id="3.30.590.10">
    <property type="entry name" value="Glutamine synthetase/guanido kinase, catalytic domain"/>
    <property type="match status" value="1"/>
</dbReference>
<feature type="binding site" evidence="7">
    <location>
        <position position="360"/>
    </location>
    <ligand>
        <name>Mg(2+)</name>
        <dbReference type="ChEBI" id="CHEBI:18420"/>
        <label>1</label>
    </ligand>
</feature>
<organism evidence="12 13">
    <name type="scientific">Eiseniibacteriota bacterium</name>
    <dbReference type="NCBI Taxonomy" id="2212470"/>
    <lineage>
        <taxon>Bacteria</taxon>
        <taxon>Candidatus Eiseniibacteriota</taxon>
    </lineage>
</organism>
<dbReference type="SUPFAM" id="SSF55931">
    <property type="entry name" value="Glutamine synthetase/guanido kinase"/>
    <property type="match status" value="1"/>
</dbReference>
<feature type="binding site" evidence="7">
    <location>
        <position position="213"/>
    </location>
    <ligand>
        <name>Mg(2+)</name>
        <dbReference type="ChEBI" id="CHEBI:18420"/>
        <label>1</label>
    </ligand>
</feature>
<feature type="binding site" evidence="6">
    <location>
        <position position="341"/>
    </location>
    <ligand>
        <name>ATP</name>
        <dbReference type="ChEBI" id="CHEBI:30616"/>
    </ligand>
</feature>
<dbReference type="PANTHER" id="PTHR43407:SF1">
    <property type="entry name" value="LENGSIN"/>
    <property type="match status" value="1"/>
</dbReference>
<dbReference type="GO" id="GO:0004356">
    <property type="term" value="F:glutamine synthetase activity"/>
    <property type="evidence" value="ECO:0007669"/>
    <property type="project" value="UniProtKB-EC"/>
</dbReference>
<dbReference type="EMBL" id="VGIY01000073">
    <property type="protein sequence ID" value="MBM3317082.1"/>
    <property type="molecule type" value="Genomic_DNA"/>
</dbReference>
<comment type="similarity">
    <text evidence="1 8 9">Belongs to the glutamine synthetase family.</text>
</comment>
<sequence>MAGRTALQTHLRRHKVEMIDLKFSDLAGRWRHVTLPVSAFDASVLVEGIPFDGSNIAGFIRKETGDMVLIPDPATMLLDPFWKVPTLSFICQVADADTRAGFARDPRSIAQRAVHHLRRSGIADGSLWLAELEFYVFREVRYASEINSAFYHIDSDEADWNSGSTELSRLGHNIPRKGGYHACPPMDSLYNLRAEMSRLIETAGLPVRYHHHEVGGPGQCEIELTRVPLIQCADGIQWAKYAIKNLAMANGFSATFMPKPLYDEAGSGMHFHQNLTRGRRNLFYDRSRPMGLSETALHYIGGLLKHGRALLGITNPSTNSYKRLIPGFEAPTLLFYGLANRSAALRVPKYANRSDLQRVEFRPPDGTCNPYLALAAMLMAGLDGIRQRIDPNRLGLGPINERIEKLAPAALRRIAPVPASLREALRALESDHAFLTEGGVFPEDFFPAWISQKIEREVDQVRNRPHPYEMNLYYDA</sequence>
<evidence type="ECO:0000256" key="8">
    <source>
        <dbReference type="PROSITE-ProRule" id="PRU01330"/>
    </source>
</evidence>
<evidence type="ECO:0000313" key="13">
    <source>
        <dbReference type="Proteomes" id="UP000748308"/>
    </source>
</evidence>
<evidence type="ECO:0000256" key="9">
    <source>
        <dbReference type="RuleBase" id="RU000384"/>
    </source>
</evidence>
<dbReference type="Gene3D" id="3.10.20.70">
    <property type="entry name" value="Glutamine synthetase, N-terminal domain"/>
    <property type="match status" value="1"/>
</dbReference>
<keyword evidence="3 6" id="KW-0547">Nucleotide-binding</keyword>
<feature type="binding site" evidence="7">
    <location>
        <position position="221"/>
    </location>
    <ligand>
        <name>Mg(2+)</name>
        <dbReference type="ChEBI" id="CHEBI:18420"/>
        <label>1</label>
    </ligand>
</feature>
<evidence type="ECO:0000256" key="1">
    <source>
        <dbReference type="ARBA" id="ARBA00009897"/>
    </source>
</evidence>
<dbReference type="GO" id="GO:0005524">
    <property type="term" value="F:ATP binding"/>
    <property type="evidence" value="ECO:0007669"/>
    <property type="project" value="UniProtKB-KW"/>
</dbReference>
<feature type="binding site" evidence="5">
    <location>
        <position position="323"/>
    </location>
    <ligand>
        <name>L-glutamate</name>
        <dbReference type="ChEBI" id="CHEBI:29985"/>
    </ligand>
</feature>